<evidence type="ECO:0000313" key="3">
    <source>
        <dbReference type="EMBL" id="HFK24347.1"/>
    </source>
</evidence>
<feature type="domain" description="Putative regulatory protein FmdB zinc ribbon" evidence="2">
    <location>
        <begin position="1"/>
        <end position="41"/>
    </location>
</feature>
<feature type="compositionally biased region" description="Low complexity" evidence="1">
    <location>
        <begin position="75"/>
        <end position="90"/>
    </location>
</feature>
<evidence type="ECO:0000259" key="2">
    <source>
        <dbReference type="SMART" id="SM00834"/>
    </source>
</evidence>
<organism evidence="3">
    <name type="scientific">candidate division WOR-3 bacterium</name>
    <dbReference type="NCBI Taxonomy" id="2052148"/>
    <lineage>
        <taxon>Bacteria</taxon>
        <taxon>Bacteria division WOR-3</taxon>
    </lineage>
</organism>
<accession>A0A7C3J796</accession>
<dbReference type="PANTHER" id="PTHR34404:SF2">
    <property type="entry name" value="CONSERVED SERINE RICH PROTEIN"/>
    <property type="match status" value="1"/>
</dbReference>
<dbReference type="NCBIfam" id="TIGR02605">
    <property type="entry name" value="CxxC_CxxC_SSSS"/>
    <property type="match status" value="1"/>
</dbReference>
<gene>
    <name evidence="3" type="ORF">ENS15_06860</name>
</gene>
<dbReference type="AlphaFoldDB" id="A0A7C3J796"/>
<sequence length="90" mass="9937">MPNYDYKCKKCNLVFNVFHKMSDNPKVKCPECGSVSEKILSYNSNIIFKGPGFYVNDYKNNSNSHNKKDSDKGKSNCSGGNCSGTCSSCS</sequence>
<name>A0A7C3J796_UNCW3</name>
<dbReference type="EMBL" id="DSTT01000006">
    <property type="protein sequence ID" value="HFK24347.1"/>
    <property type="molecule type" value="Genomic_DNA"/>
</dbReference>
<reference evidence="3" key="1">
    <citation type="journal article" date="2020" name="mSystems">
        <title>Genome- and Community-Level Interaction Insights into Carbon Utilization and Element Cycling Functions of Hydrothermarchaeota in Hydrothermal Sediment.</title>
        <authorList>
            <person name="Zhou Z."/>
            <person name="Liu Y."/>
            <person name="Xu W."/>
            <person name="Pan J."/>
            <person name="Luo Z.H."/>
            <person name="Li M."/>
        </authorList>
    </citation>
    <scope>NUCLEOTIDE SEQUENCE [LARGE SCALE GENOMIC DNA]</scope>
    <source>
        <strain evidence="3">SpSt-464</strain>
    </source>
</reference>
<proteinExistence type="predicted"/>
<dbReference type="InterPro" id="IPR013429">
    <property type="entry name" value="Regulatory_FmdB_Zinc_ribbon"/>
</dbReference>
<dbReference type="PANTHER" id="PTHR34404">
    <property type="entry name" value="REGULATORY PROTEIN, FMDB FAMILY"/>
    <property type="match status" value="1"/>
</dbReference>
<protein>
    <submittedName>
        <fullName evidence="3">Zinc ribbon domain-containing protein</fullName>
    </submittedName>
</protein>
<dbReference type="Pfam" id="PF09723">
    <property type="entry name" value="Zn_ribbon_8"/>
    <property type="match status" value="1"/>
</dbReference>
<dbReference type="SMART" id="SM00834">
    <property type="entry name" value="CxxC_CXXC_SSSS"/>
    <property type="match status" value="1"/>
</dbReference>
<evidence type="ECO:0000256" key="1">
    <source>
        <dbReference type="SAM" id="MobiDB-lite"/>
    </source>
</evidence>
<feature type="region of interest" description="Disordered" evidence="1">
    <location>
        <begin position="64"/>
        <end position="90"/>
    </location>
</feature>
<comment type="caution">
    <text evidence="3">The sequence shown here is derived from an EMBL/GenBank/DDBJ whole genome shotgun (WGS) entry which is preliminary data.</text>
</comment>